<dbReference type="InterPro" id="IPR037951">
    <property type="entry name" value="MopB_CT_YdeP"/>
</dbReference>
<proteinExistence type="inferred from homology"/>
<comment type="cofactor">
    <cofactor evidence="1">
        <name>Mo-bis(molybdopterin guanine dinucleotide)</name>
        <dbReference type="ChEBI" id="CHEBI:60539"/>
    </cofactor>
</comment>
<dbReference type="Gene3D" id="3.40.228.10">
    <property type="entry name" value="Dimethylsulfoxide Reductase, domain 2"/>
    <property type="match status" value="1"/>
</dbReference>
<comment type="similarity">
    <text evidence="3">Belongs to the prokaryotic molybdopterin-containing oxidoreductase family.</text>
</comment>
<evidence type="ECO:0000313" key="12">
    <source>
        <dbReference type="Proteomes" id="UP000321258"/>
    </source>
</evidence>
<dbReference type="OrthoDB" id="5287431at2"/>
<evidence type="ECO:0000256" key="7">
    <source>
        <dbReference type="ARBA" id="ARBA00023002"/>
    </source>
</evidence>
<evidence type="ECO:0000256" key="8">
    <source>
        <dbReference type="ARBA" id="ARBA00023004"/>
    </source>
</evidence>
<feature type="domain" description="Molybdopterin oxidoreductase" evidence="10">
    <location>
        <begin position="109"/>
        <end position="483"/>
    </location>
</feature>
<evidence type="ECO:0000256" key="9">
    <source>
        <dbReference type="ARBA" id="ARBA00023014"/>
    </source>
</evidence>
<keyword evidence="12" id="KW-1185">Reference proteome</keyword>
<organism evidence="11 12">
    <name type="scientific">Methylobacterium haplocladii</name>
    <dbReference type="NCBI Taxonomy" id="1176176"/>
    <lineage>
        <taxon>Bacteria</taxon>
        <taxon>Pseudomonadati</taxon>
        <taxon>Pseudomonadota</taxon>
        <taxon>Alphaproteobacteria</taxon>
        <taxon>Hyphomicrobiales</taxon>
        <taxon>Methylobacteriaceae</taxon>
        <taxon>Methylobacterium</taxon>
    </lineage>
</organism>
<evidence type="ECO:0000256" key="3">
    <source>
        <dbReference type="ARBA" id="ARBA00010312"/>
    </source>
</evidence>
<keyword evidence="4" id="KW-0004">4Fe-4S</keyword>
<dbReference type="SUPFAM" id="SSF53706">
    <property type="entry name" value="Formate dehydrogenase/DMSO reductase, domains 1-3"/>
    <property type="match status" value="1"/>
</dbReference>
<dbReference type="InterPro" id="IPR050123">
    <property type="entry name" value="Prok_molybdopt-oxidoreductase"/>
</dbReference>
<dbReference type="GO" id="GO:0008863">
    <property type="term" value="F:formate dehydrogenase (NAD+) activity"/>
    <property type="evidence" value="ECO:0007669"/>
    <property type="project" value="InterPro"/>
</dbReference>
<keyword evidence="9" id="KW-0411">Iron-sulfur</keyword>
<gene>
    <name evidence="11" type="ORF">MHA02_12920</name>
</gene>
<evidence type="ECO:0000256" key="4">
    <source>
        <dbReference type="ARBA" id="ARBA00022485"/>
    </source>
</evidence>
<dbReference type="EMBL" id="BJZT01000011">
    <property type="protein sequence ID" value="GEO98904.1"/>
    <property type="molecule type" value="Genomic_DNA"/>
</dbReference>
<keyword evidence="6" id="KW-0479">Metal-binding</keyword>
<evidence type="ECO:0000256" key="5">
    <source>
        <dbReference type="ARBA" id="ARBA00022505"/>
    </source>
</evidence>
<accession>A0A512IMH0</accession>
<protein>
    <submittedName>
        <fullName evidence="11">Oxidoreductase alpha (Molybdopterin) subunit</fullName>
    </submittedName>
</protein>
<dbReference type="GO" id="GO:0051539">
    <property type="term" value="F:4 iron, 4 sulfur cluster binding"/>
    <property type="evidence" value="ECO:0007669"/>
    <property type="project" value="UniProtKB-KW"/>
</dbReference>
<dbReference type="InterPro" id="IPR006656">
    <property type="entry name" value="Mopterin_OxRdtase"/>
</dbReference>
<dbReference type="RefSeq" id="WP_147077719.1">
    <property type="nucleotide sequence ID" value="NZ_BJZT01000011.1"/>
</dbReference>
<evidence type="ECO:0000256" key="1">
    <source>
        <dbReference type="ARBA" id="ARBA00001942"/>
    </source>
</evidence>
<keyword evidence="5" id="KW-0500">Molybdenum</keyword>
<dbReference type="Gene3D" id="3.40.50.740">
    <property type="match status" value="1"/>
</dbReference>
<comment type="cofactor">
    <cofactor evidence="2">
        <name>[4Fe-4S] cluster</name>
        <dbReference type="ChEBI" id="CHEBI:49883"/>
    </cofactor>
</comment>
<keyword evidence="8" id="KW-0408">Iron</keyword>
<comment type="caution">
    <text evidence="11">The sequence shown here is derived from an EMBL/GenBank/DDBJ whole genome shotgun (WGS) entry which is preliminary data.</text>
</comment>
<dbReference type="GO" id="GO:0030151">
    <property type="term" value="F:molybdenum ion binding"/>
    <property type="evidence" value="ECO:0007669"/>
    <property type="project" value="InterPro"/>
</dbReference>
<dbReference type="Proteomes" id="UP000321258">
    <property type="component" value="Unassembled WGS sequence"/>
</dbReference>
<dbReference type="CDD" id="cd02767">
    <property type="entry name" value="MopB_ydeP"/>
    <property type="match status" value="1"/>
</dbReference>
<dbReference type="NCBIfam" id="TIGR01701">
    <property type="entry name" value="Fdhalpha-like"/>
    <property type="match status" value="1"/>
</dbReference>
<dbReference type="PANTHER" id="PTHR43105:SF4">
    <property type="entry name" value="PROTEIN YDEP"/>
    <property type="match status" value="1"/>
</dbReference>
<dbReference type="Pfam" id="PF00384">
    <property type="entry name" value="Molybdopterin"/>
    <property type="match status" value="1"/>
</dbReference>
<reference evidence="11 12" key="1">
    <citation type="submission" date="2019-07" db="EMBL/GenBank/DDBJ databases">
        <title>Whole genome shotgun sequence of Methylobacterium haplocladii NBRC 107714.</title>
        <authorList>
            <person name="Hosoyama A."/>
            <person name="Uohara A."/>
            <person name="Ohji S."/>
            <person name="Ichikawa N."/>
        </authorList>
    </citation>
    <scope>NUCLEOTIDE SEQUENCE [LARGE SCALE GENOMIC DNA]</scope>
    <source>
        <strain evidence="11 12">NBRC 107714</strain>
    </source>
</reference>
<dbReference type="AlphaFoldDB" id="A0A512IMH0"/>
<evidence type="ECO:0000256" key="6">
    <source>
        <dbReference type="ARBA" id="ARBA00022723"/>
    </source>
</evidence>
<dbReference type="CDD" id="cd02787">
    <property type="entry name" value="MopB_CT_ydeP"/>
    <property type="match status" value="1"/>
</dbReference>
<dbReference type="GO" id="GO:0016020">
    <property type="term" value="C:membrane"/>
    <property type="evidence" value="ECO:0007669"/>
    <property type="project" value="TreeGrafter"/>
</dbReference>
<dbReference type="PANTHER" id="PTHR43105">
    <property type="entry name" value="RESPIRATORY NITRATE REDUCTASE"/>
    <property type="match status" value="1"/>
</dbReference>
<dbReference type="InterPro" id="IPR009010">
    <property type="entry name" value="Asp_de-COase-like_dom_sf"/>
</dbReference>
<dbReference type="PIRSF" id="PIRSF000144">
    <property type="entry name" value="CbbBc"/>
    <property type="match status" value="1"/>
</dbReference>
<evidence type="ECO:0000313" key="11">
    <source>
        <dbReference type="EMBL" id="GEO98904.1"/>
    </source>
</evidence>
<sequence>MSDVEIEPYTDPAGGWGSAKSLVEILTREEIPVSGAAMLLKQNQPGGFMCVSCAWPKPAKPATFEYCENGAKATAWEQTRKRVGPDFFAKHTIAELLTWTDFDLETQGRLTHPLRYDPASDRYAPVSWDEAFSEIGRELRGLDPKSVVYYSSGRASLETSYMYGLFARLYGNNNLPDSSNMCHEPTSIGLKASIGVPVGTTVLEDFETTDCILFFGQNVGSNAPRMLHPLQDARRRKVPIITFNPLRERGLERFTNPQSPVEMLTKSSTQISTQYHQVKAGGDIAAIIGMCKALFAADREAQALGRPRILDVAFIAEHTHGLDEFVAFCDGQDWSVLEKRSGLKRAALEDAAVAYARAKRVIGIYGMGLTQHRKGTETVQMLVNLMLLRGNIGKPGAGLCPVRGHSNVQGQRTVGISEKPEQVPLDRLAEMYAFAPPREKGMNTVETCEGIIAGTVKAFIGLGGNFVRAIPDTERMEEAWRGMRLTVQIATKLNRSHLVNGTVAYLLPCLGRIEIDEQAGGQQAVSMEDSTSCFHGSIGVTKPVSDHVRSEPWIVAGIAKATLDPNPKVDWDAWVGDYARVRDAIEATYPKVFKDFNARLFEPGGNHKPLAARERRWETETGKANFVVPEGLDEDPDMPARHADVLDLITLRSNDQFNTTVYGYHDRFRGVKGTRAILFMNVADIARLDLTDGASVDVVTESPDRHVRRVRGLRVVAYDIPAGNCGGYYPELNVLIPLSHHDEQAKTPAAKAIPVRVAKSAQAAGAD</sequence>
<dbReference type="SUPFAM" id="SSF50692">
    <property type="entry name" value="ADC-like"/>
    <property type="match status" value="1"/>
</dbReference>
<name>A0A512IMH0_9HYPH</name>
<dbReference type="InterPro" id="IPR010046">
    <property type="entry name" value="Mopterin_OxRdtse_a_bac"/>
</dbReference>
<dbReference type="InterPro" id="IPR041953">
    <property type="entry name" value="YdeP_MopB"/>
</dbReference>
<evidence type="ECO:0000256" key="2">
    <source>
        <dbReference type="ARBA" id="ARBA00001966"/>
    </source>
</evidence>
<evidence type="ECO:0000259" key="10">
    <source>
        <dbReference type="Pfam" id="PF00384"/>
    </source>
</evidence>
<keyword evidence="7" id="KW-0560">Oxidoreductase</keyword>